<dbReference type="OrthoDB" id="2251794at2759"/>
<dbReference type="Proteomes" id="UP000580250">
    <property type="component" value="Unassembled WGS sequence"/>
</dbReference>
<feature type="signal peptide" evidence="1">
    <location>
        <begin position="1"/>
        <end position="24"/>
    </location>
</feature>
<evidence type="ECO:0000313" key="2">
    <source>
        <dbReference type="EMBL" id="CAD2154757.1"/>
    </source>
</evidence>
<accession>A0A6V7UDH1</accession>
<gene>
    <name evidence="2" type="ORF">MENT_LOCUS11609</name>
</gene>
<proteinExistence type="predicted"/>
<dbReference type="PANTHER" id="PTHR23208">
    <property type="entry name" value="LYSOZYME PROTEIN"/>
    <property type="match status" value="1"/>
</dbReference>
<keyword evidence="1" id="KW-0732">Signal</keyword>
<dbReference type="Gene3D" id="3.20.20.80">
    <property type="entry name" value="Glycosidases"/>
    <property type="match status" value="1"/>
</dbReference>
<feature type="chain" id="PRO_5028003737" evidence="1">
    <location>
        <begin position="25"/>
        <end position="225"/>
    </location>
</feature>
<dbReference type="EMBL" id="CAJEWN010000057">
    <property type="protein sequence ID" value="CAD2154757.1"/>
    <property type="molecule type" value="Genomic_DNA"/>
</dbReference>
<dbReference type="GO" id="GO:0007165">
    <property type="term" value="P:signal transduction"/>
    <property type="evidence" value="ECO:0007669"/>
    <property type="project" value="TreeGrafter"/>
</dbReference>
<protein>
    <submittedName>
        <fullName evidence="2">Uncharacterized protein</fullName>
    </submittedName>
</protein>
<name>A0A6V7UDH1_MELEN</name>
<dbReference type="SUPFAM" id="SSF51445">
    <property type="entry name" value="(Trans)glycosidases"/>
    <property type="match status" value="1"/>
</dbReference>
<dbReference type="AlphaFoldDB" id="A0A6V7UDH1"/>
<dbReference type="PANTHER" id="PTHR23208:SF36">
    <property type="entry name" value="LYSOZYME-RELATED"/>
    <property type="match status" value="1"/>
</dbReference>
<sequence length="225" mass="26049">MNILIIFPLFVFFCLSSLYYSVEATEGVCIRSGWHRVPTYKCLQDTLSAKFVVTGALREDGVIDKNADINIIFARAAGFVDIDIYFYPCASCISPMLDTLKYLEDYNAKFNRVWLCIWGVTDAKNPEGWTSNKAENVNYIAKMVDTVKGKNYDYGIYTTRDNWIAITGNTREFSDAPLLYYNYDNKNNFDDFYRNPFGGWQTPTMKLYTYYKKVCGAEVWSLWKP</sequence>
<comment type="caution">
    <text evidence="2">The sequence shown here is derived from an EMBL/GenBank/DDBJ whole genome shotgun (WGS) entry which is preliminary data.</text>
</comment>
<dbReference type="InterPro" id="IPR051595">
    <property type="entry name" value="GH25_Enzymes"/>
</dbReference>
<reference evidence="2 3" key="1">
    <citation type="submission" date="2020-08" db="EMBL/GenBank/DDBJ databases">
        <authorList>
            <person name="Koutsovoulos G."/>
            <person name="Danchin GJ E."/>
        </authorList>
    </citation>
    <scope>NUCLEOTIDE SEQUENCE [LARGE SCALE GENOMIC DNA]</scope>
</reference>
<evidence type="ECO:0000256" key="1">
    <source>
        <dbReference type="SAM" id="SignalP"/>
    </source>
</evidence>
<organism evidence="2 3">
    <name type="scientific">Meloidogyne enterolobii</name>
    <name type="common">Root-knot nematode worm</name>
    <name type="synonym">Meloidogyne mayaguensis</name>
    <dbReference type="NCBI Taxonomy" id="390850"/>
    <lineage>
        <taxon>Eukaryota</taxon>
        <taxon>Metazoa</taxon>
        <taxon>Ecdysozoa</taxon>
        <taxon>Nematoda</taxon>
        <taxon>Chromadorea</taxon>
        <taxon>Rhabditida</taxon>
        <taxon>Tylenchina</taxon>
        <taxon>Tylenchomorpha</taxon>
        <taxon>Tylenchoidea</taxon>
        <taxon>Meloidogynidae</taxon>
        <taxon>Meloidogyninae</taxon>
        <taxon>Meloidogyne</taxon>
    </lineage>
</organism>
<evidence type="ECO:0000313" key="3">
    <source>
        <dbReference type="Proteomes" id="UP000580250"/>
    </source>
</evidence>
<dbReference type="InterPro" id="IPR017853">
    <property type="entry name" value="GH"/>
</dbReference>